<organism evidence="8 9">
    <name type="scientific">Paractinoplanes rhizophilus</name>
    <dbReference type="NCBI Taxonomy" id="1416877"/>
    <lineage>
        <taxon>Bacteria</taxon>
        <taxon>Bacillati</taxon>
        <taxon>Actinomycetota</taxon>
        <taxon>Actinomycetes</taxon>
        <taxon>Micromonosporales</taxon>
        <taxon>Micromonosporaceae</taxon>
        <taxon>Paractinoplanes</taxon>
    </lineage>
</organism>
<reference evidence="9" key="1">
    <citation type="journal article" date="2019" name="Int. J. Syst. Evol. Microbiol.">
        <title>The Global Catalogue of Microorganisms (GCM) 10K type strain sequencing project: providing services to taxonomists for standard genome sequencing and annotation.</title>
        <authorList>
            <consortium name="The Broad Institute Genomics Platform"/>
            <consortium name="The Broad Institute Genome Sequencing Center for Infectious Disease"/>
            <person name="Wu L."/>
            <person name="Ma J."/>
        </authorList>
    </citation>
    <scope>NUCLEOTIDE SEQUENCE [LARGE SCALE GENOMIC DNA]</scope>
    <source>
        <strain evidence="9">XZYJT-10</strain>
    </source>
</reference>
<evidence type="ECO:0000259" key="7">
    <source>
        <dbReference type="PROSITE" id="PS50850"/>
    </source>
</evidence>
<evidence type="ECO:0000256" key="2">
    <source>
        <dbReference type="ARBA" id="ARBA00022475"/>
    </source>
</evidence>
<dbReference type="Pfam" id="PF07690">
    <property type="entry name" value="MFS_1"/>
    <property type="match status" value="1"/>
</dbReference>
<name>A0ABW2HXI4_9ACTN</name>
<dbReference type="PANTHER" id="PTHR43124:SF3">
    <property type="entry name" value="CHLORAMPHENICOL EFFLUX PUMP RV0191"/>
    <property type="match status" value="1"/>
</dbReference>
<evidence type="ECO:0000256" key="1">
    <source>
        <dbReference type="ARBA" id="ARBA00004651"/>
    </source>
</evidence>
<feature type="transmembrane region" description="Helical" evidence="6">
    <location>
        <begin position="290"/>
        <end position="311"/>
    </location>
</feature>
<comment type="subcellular location">
    <subcellularLocation>
        <location evidence="1">Cell membrane</location>
        <topology evidence="1">Multi-pass membrane protein</topology>
    </subcellularLocation>
</comment>
<feature type="transmembrane region" description="Helical" evidence="6">
    <location>
        <begin position="72"/>
        <end position="95"/>
    </location>
</feature>
<dbReference type="PANTHER" id="PTHR43124">
    <property type="entry name" value="PURINE EFFLUX PUMP PBUE"/>
    <property type="match status" value="1"/>
</dbReference>
<dbReference type="InterPro" id="IPR011701">
    <property type="entry name" value="MFS"/>
</dbReference>
<evidence type="ECO:0000313" key="8">
    <source>
        <dbReference type="EMBL" id="MFC7277863.1"/>
    </source>
</evidence>
<feature type="transmembrane region" description="Helical" evidence="6">
    <location>
        <begin position="162"/>
        <end position="183"/>
    </location>
</feature>
<keyword evidence="2" id="KW-1003">Cell membrane</keyword>
<feature type="transmembrane region" description="Helical" evidence="6">
    <location>
        <begin position="323"/>
        <end position="347"/>
    </location>
</feature>
<keyword evidence="3 6" id="KW-0812">Transmembrane</keyword>
<dbReference type="EMBL" id="JBHTBJ010000026">
    <property type="protein sequence ID" value="MFC7277863.1"/>
    <property type="molecule type" value="Genomic_DNA"/>
</dbReference>
<dbReference type="InterPro" id="IPR020846">
    <property type="entry name" value="MFS_dom"/>
</dbReference>
<protein>
    <submittedName>
        <fullName evidence="8">MFS transporter</fullName>
    </submittedName>
</protein>
<evidence type="ECO:0000313" key="9">
    <source>
        <dbReference type="Proteomes" id="UP001596548"/>
    </source>
</evidence>
<feature type="transmembrane region" description="Helical" evidence="6">
    <location>
        <begin position="204"/>
        <end position="225"/>
    </location>
</feature>
<evidence type="ECO:0000256" key="3">
    <source>
        <dbReference type="ARBA" id="ARBA00022692"/>
    </source>
</evidence>
<dbReference type="PROSITE" id="PS50850">
    <property type="entry name" value="MFS"/>
    <property type="match status" value="1"/>
</dbReference>
<dbReference type="Proteomes" id="UP001596548">
    <property type="component" value="Unassembled WGS sequence"/>
</dbReference>
<sequence>MRARIVLIALSLSTFFFVTVETLPIGLLPQIAEGVHVPASAVGLLVTAYGLVVVVATIPLTRLTHRWPRRRLLTALLLVAACATALSAIAPSYPFLLGGRVVTAVSQAVFWAVVTPAAASLFPPRARGRAIAVLYAGSSAGPLVGVPAGTWLGQQFGWRVPFLALSVVGLLIAGVVVSLMPGIAPGESHADRGSEPDRVRYRTLIVATAVTVTGVFTAITIITPFLTDVSGVPSSAIAVILLIRGVAGMSGVVVAGFLPDRHTWRALVALTALETVALALQGLWATHAGAAVVAVAAGSFALSGLVTVNGTRVLQVAPAGTDLASAAVSTAFNVGITAGALIGSLMLTANLRAAPLVAAAFALGGVITLLAEPRLAPHAAREDPERVGVG</sequence>
<gene>
    <name evidence="8" type="ORF">ACFQS1_28070</name>
</gene>
<proteinExistence type="predicted"/>
<feature type="transmembrane region" description="Helical" evidence="6">
    <location>
        <begin position="130"/>
        <end position="150"/>
    </location>
</feature>
<keyword evidence="4 6" id="KW-1133">Transmembrane helix</keyword>
<dbReference type="SUPFAM" id="SSF103473">
    <property type="entry name" value="MFS general substrate transporter"/>
    <property type="match status" value="1"/>
</dbReference>
<feature type="transmembrane region" description="Helical" evidence="6">
    <location>
        <begin position="101"/>
        <end position="123"/>
    </location>
</feature>
<dbReference type="CDD" id="cd17324">
    <property type="entry name" value="MFS_NepI_like"/>
    <property type="match status" value="1"/>
</dbReference>
<evidence type="ECO:0000256" key="6">
    <source>
        <dbReference type="SAM" id="Phobius"/>
    </source>
</evidence>
<feature type="domain" description="Major facilitator superfamily (MFS) profile" evidence="7">
    <location>
        <begin position="6"/>
        <end position="376"/>
    </location>
</feature>
<dbReference type="RefSeq" id="WP_378974013.1">
    <property type="nucleotide sequence ID" value="NZ_JBHTBJ010000026.1"/>
</dbReference>
<keyword evidence="5 6" id="KW-0472">Membrane</keyword>
<feature type="transmembrane region" description="Helical" evidence="6">
    <location>
        <begin position="38"/>
        <end position="60"/>
    </location>
</feature>
<keyword evidence="9" id="KW-1185">Reference proteome</keyword>
<dbReference type="Gene3D" id="1.20.1250.20">
    <property type="entry name" value="MFS general substrate transporter like domains"/>
    <property type="match status" value="2"/>
</dbReference>
<feature type="transmembrane region" description="Helical" evidence="6">
    <location>
        <begin position="237"/>
        <end position="259"/>
    </location>
</feature>
<feature type="transmembrane region" description="Helical" evidence="6">
    <location>
        <begin position="266"/>
        <end position="284"/>
    </location>
</feature>
<dbReference type="InterPro" id="IPR036259">
    <property type="entry name" value="MFS_trans_sf"/>
</dbReference>
<dbReference type="InterPro" id="IPR050189">
    <property type="entry name" value="MFS_Efflux_Transporters"/>
</dbReference>
<comment type="caution">
    <text evidence="8">The sequence shown here is derived from an EMBL/GenBank/DDBJ whole genome shotgun (WGS) entry which is preliminary data.</text>
</comment>
<evidence type="ECO:0000256" key="5">
    <source>
        <dbReference type="ARBA" id="ARBA00023136"/>
    </source>
</evidence>
<evidence type="ECO:0000256" key="4">
    <source>
        <dbReference type="ARBA" id="ARBA00022989"/>
    </source>
</evidence>
<accession>A0ABW2HXI4</accession>
<feature type="transmembrane region" description="Helical" evidence="6">
    <location>
        <begin position="353"/>
        <end position="371"/>
    </location>
</feature>